<dbReference type="STRING" id="187304.B0E33_11540"/>
<dbReference type="Pfam" id="PF00501">
    <property type="entry name" value="AMP-binding"/>
    <property type="match status" value="1"/>
</dbReference>
<evidence type="ECO:0000259" key="4">
    <source>
        <dbReference type="Pfam" id="PF13193"/>
    </source>
</evidence>
<dbReference type="PANTHER" id="PTHR43201:SF5">
    <property type="entry name" value="MEDIUM-CHAIN ACYL-COA LIGASE ACSF2, MITOCHONDRIAL"/>
    <property type="match status" value="1"/>
</dbReference>
<dbReference type="EC" id="6.2.1.-" evidence="5"/>
<protein>
    <submittedName>
        <fullName evidence="5">Putative acyl--CoA ligase YhfT</fullName>
        <ecNumber evidence="5">6.2.1.-</ecNumber>
    </submittedName>
</protein>
<dbReference type="InterPro" id="IPR025110">
    <property type="entry name" value="AMP-bd_C"/>
</dbReference>
<dbReference type="PANTHER" id="PTHR43201">
    <property type="entry name" value="ACYL-COA SYNTHETASE"/>
    <property type="match status" value="1"/>
</dbReference>
<evidence type="ECO:0000313" key="5">
    <source>
        <dbReference type="EMBL" id="CTQ46614.1"/>
    </source>
</evidence>
<dbReference type="InterPro" id="IPR042099">
    <property type="entry name" value="ANL_N_sf"/>
</dbReference>
<gene>
    <name evidence="5" type="primary">yhfT</name>
    <name evidence="5" type="ORF">LAL4801_05073</name>
</gene>
<dbReference type="GO" id="GO:0031956">
    <property type="term" value="F:medium-chain fatty acid-CoA ligase activity"/>
    <property type="evidence" value="ECO:0007669"/>
    <property type="project" value="TreeGrafter"/>
</dbReference>
<evidence type="ECO:0000313" key="6">
    <source>
        <dbReference type="Proteomes" id="UP000048926"/>
    </source>
</evidence>
<sequence>MAFVGDSLDRFASEKATGAALTCGANSFSWQELAARINRIEAVLCERTDHASYVVLRLRDPADLVVCFFACARTGRVATVMDQDWPSAQASAVLEAVGPDLVIDDQSLPVLLTADTGSTETRRPPETSPEILPDEDDLFYAGFTSGSSGVPKGYVRSHRSWLESFKLSAQAFGISKGSRVVLPGQLTHSLHLYGAVCGLACGQQVVLTPRFDPRVVLRELGSAPEGSVLYATPTQLHFLAEAARRSGPIAAVKQVLASGAKWREADRQALKSVFPEARLFEFYGASETSFITLSSPEDNVPAGSVGCAAQGVDIVIGDPSSPAAPGWAGPVWVRSGLLFSHYISGISPDTLWRDGWLTVGDHGFLDERGFLFLTGRENRMVITSGLNVYPEEVEAVLAEHPSVALAVVAGLPDQVRGHRLEAVVELGAPLAGAEQILLRHCRERLAPGKVPRHIHIRAKMPLTPGGKPDIRKVVADLAKTGGSG</sequence>
<dbReference type="Gene3D" id="3.30.300.30">
    <property type="match status" value="1"/>
</dbReference>
<dbReference type="Gene3D" id="3.40.50.12780">
    <property type="entry name" value="N-terminal domain of ligase-like"/>
    <property type="match status" value="1"/>
</dbReference>
<organism evidence="5 6">
    <name type="scientific">Roseibium aggregatum</name>
    <dbReference type="NCBI Taxonomy" id="187304"/>
    <lineage>
        <taxon>Bacteria</taxon>
        <taxon>Pseudomonadati</taxon>
        <taxon>Pseudomonadota</taxon>
        <taxon>Alphaproteobacteria</taxon>
        <taxon>Hyphomicrobiales</taxon>
        <taxon>Stappiaceae</taxon>
        <taxon>Roseibium</taxon>
    </lineage>
</organism>
<dbReference type="RefSeq" id="WP_055660425.1">
    <property type="nucleotide sequence ID" value="NZ_CXST01000003.1"/>
</dbReference>
<dbReference type="Pfam" id="PF13193">
    <property type="entry name" value="AMP-binding_C"/>
    <property type="match status" value="1"/>
</dbReference>
<accession>A0A0M6YA68</accession>
<evidence type="ECO:0000259" key="3">
    <source>
        <dbReference type="Pfam" id="PF00501"/>
    </source>
</evidence>
<evidence type="ECO:0000256" key="2">
    <source>
        <dbReference type="ARBA" id="ARBA00022598"/>
    </source>
</evidence>
<comment type="similarity">
    <text evidence="1">Belongs to the ATP-dependent AMP-binding enzyme family.</text>
</comment>
<reference evidence="6" key="1">
    <citation type="submission" date="2015-07" db="EMBL/GenBank/DDBJ databases">
        <authorList>
            <person name="Rodrigo-Torres Lidia"/>
            <person name="Arahal R.David."/>
        </authorList>
    </citation>
    <scope>NUCLEOTIDE SEQUENCE [LARGE SCALE GENOMIC DNA]</scope>
    <source>
        <strain evidence="6">CECT 4801</strain>
    </source>
</reference>
<feature type="domain" description="AMP-binding enzyme C-terminal" evidence="4">
    <location>
        <begin position="392"/>
        <end position="467"/>
    </location>
</feature>
<dbReference type="InterPro" id="IPR045851">
    <property type="entry name" value="AMP-bd_C_sf"/>
</dbReference>
<dbReference type="EMBL" id="CXST01000003">
    <property type="protein sequence ID" value="CTQ46614.1"/>
    <property type="molecule type" value="Genomic_DNA"/>
</dbReference>
<dbReference type="GO" id="GO:0006631">
    <property type="term" value="P:fatty acid metabolic process"/>
    <property type="evidence" value="ECO:0007669"/>
    <property type="project" value="TreeGrafter"/>
</dbReference>
<keyword evidence="6" id="KW-1185">Reference proteome</keyword>
<name>A0A0M6YA68_9HYPH</name>
<evidence type="ECO:0000256" key="1">
    <source>
        <dbReference type="ARBA" id="ARBA00006432"/>
    </source>
</evidence>
<dbReference type="OrthoDB" id="9803968at2"/>
<proteinExistence type="inferred from homology"/>
<keyword evidence="2 5" id="KW-0436">Ligase</keyword>
<dbReference type="AlphaFoldDB" id="A0A0M6YA68"/>
<dbReference type="SUPFAM" id="SSF56801">
    <property type="entry name" value="Acetyl-CoA synthetase-like"/>
    <property type="match status" value="1"/>
</dbReference>
<feature type="domain" description="AMP-dependent synthetase/ligase" evidence="3">
    <location>
        <begin position="10"/>
        <end position="342"/>
    </location>
</feature>
<dbReference type="Proteomes" id="UP000048926">
    <property type="component" value="Unassembled WGS sequence"/>
</dbReference>
<dbReference type="InterPro" id="IPR000873">
    <property type="entry name" value="AMP-dep_synth/lig_dom"/>
</dbReference>